<reference evidence="2" key="1">
    <citation type="submission" date="2021-10" db="EMBL/GenBank/DDBJ databases">
        <title>Streptomyces nigrumlapis sp.nov.,an antimicrobial producing actinobacterium isolated from Black Gobi rocks.</title>
        <authorList>
            <person name="Wen Y."/>
            <person name="Zhang W."/>
            <person name="Liu X.G."/>
        </authorList>
    </citation>
    <scope>NUCLEOTIDE SEQUENCE</scope>
    <source>
        <strain evidence="2">ST13-2-2</strain>
    </source>
</reference>
<dbReference type="EMBL" id="CP086322">
    <property type="protein sequence ID" value="UQA97133.1"/>
    <property type="molecule type" value="Genomic_DNA"/>
</dbReference>
<keyword evidence="3" id="KW-1185">Reference proteome</keyword>
<dbReference type="RefSeq" id="WP_248868042.1">
    <property type="nucleotide sequence ID" value="NZ_CP086322.1"/>
</dbReference>
<sequence>MFTDDAGGQDDEPADEGDDEAEDIEAVLSQIKAHPGNVSLNSLLDEISKLKQVRALAVPADAFARRCHVVGR</sequence>
<evidence type="ECO:0000313" key="2">
    <source>
        <dbReference type="EMBL" id="UQA97133.1"/>
    </source>
</evidence>
<organism evidence="2 3">
    <name type="scientific">Streptomyces halobius</name>
    <dbReference type="NCBI Taxonomy" id="2879846"/>
    <lineage>
        <taxon>Bacteria</taxon>
        <taxon>Bacillati</taxon>
        <taxon>Actinomycetota</taxon>
        <taxon>Actinomycetes</taxon>
        <taxon>Kitasatosporales</taxon>
        <taxon>Streptomycetaceae</taxon>
        <taxon>Streptomyces</taxon>
    </lineage>
</organism>
<name>A0ABY4MHC4_9ACTN</name>
<evidence type="ECO:0000313" key="3">
    <source>
        <dbReference type="Proteomes" id="UP000830115"/>
    </source>
</evidence>
<gene>
    <name evidence="2" type="ORF">K9S39_39435</name>
</gene>
<protein>
    <submittedName>
        <fullName evidence="2">Uncharacterized protein</fullName>
    </submittedName>
</protein>
<feature type="compositionally biased region" description="Acidic residues" evidence="1">
    <location>
        <begin position="7"/>
        <end position="21"/>
    </location>
</feature>
<dbReference type="Proteomes" id="UP000830115">
    <property type="component" value="Chromosome"/>
</dbReference>
<feature type="region of interest" description="Disordered" evidence="1">
    <location>
        <begin position="1"/>
        <end position="21"/>
    </location>
</feature>
<proteinExistence type="predicted"/>
<accession>A0ABY4MHC4</accession>
<evidence type="ECO:0000256" key="1">
    <source>
        <dbReference type="SAM" id="MobiDB-lite"/>
    </source>
</evidence>